<protein>
    <submittedName>
        <fullName evidence="3">Thioredoxin family protein</fullName>
    </submittedName>
</protein>
<dbReference type="InterPro" id="IPR036249">
    <property type="entry name" value="Thioredoxin-like_sf"/>
</dbReference>
<dbReference type="PROSITE" id="PS51352">
    <property type="entry name" value="THIOREDOXIN_2"/>
    <property type="match status" value="1"/>
</dbReference>
<dbReference type="RefSeq" id="WP_282333944.1">
    <property type="nucleotide sequence ID" value="NZ_JASBRG010000005.1"/>
</dbReference>
<organism evidence="3 4">
    <name type="scientific">Pinibacter soli</name>
    <dbReference type="NCBI Taxonomy" id="3044211"/>
    <lineage>
        <taxon>Bacteria</taxon>
        <taxon>Pseudomonadati</taxon>
        <taxon>Bacteroidota</taxon>
        <taxon>Chitinophagia</taxon>
        <taxon>Chitinophagales</taxon>
        <taxon>Chitinophagaceae</taxon>
        <taxon>Pinibacter</taxon>
    </lineage>
</organism>
<evidence type="ECO:0000313" key="3">
    <source>
        <dbReference type="EMBL" id="MDI3319841.1"/>
    </source>
</evidence>
<comment type="caution">
    <text evidence="3">The sequence shown here is derived from an EMBL/GenBank/DDBJ whole genome shotgun (WGS) entry which is preliminary data.</text>
</comment>
<dbReference type="SUPFAM" id="SSF52833">
    <property type="entry name" value="Thioredoxin-like"/>
    <property type="match status" value="1"/>
</dbReference>
<dbReference type="Gene3D" id="3.40.30.10">
    <property type="entry name" value="Glutaredoxin"/>
    <property type="match status" value="1"/>
</dbReference>
<dbReference type="InterPro" id="IPR013766">
    <property type="entry name" value="Thioredoxin_domain"/>
</dbReference>
<dbReference type="Pfam" id="PF13899">
    <property type="entry name" value="Thioredoxin_7"/>
    <property type="match status" value="1"/>
</dbReference>
<accession>A0ABT6RB99</accession>
<keyword evidence="1" id="KW-0676">Redox-active center</keyword>
<evidence type="ECO:0000259" key="2">
    <source>
        <dbReference type="PROSITE" id="PS51352"/>
    </source>
</evidence>
<reference evidence="3 4" key="1">
    <citation type="submission" date="2023-05" db="EMBL/GenBank/DDBJ databases">
        <title>Genome sequence of Pinibacter sp. MAH-24.</title>
        <authorList>
            <person name="Huq M.A."/>
        </authorList>
    </citation>
    <scope>NUCLEOTIDE SEQUENCE [LARGE SCALE GENOMIC DNA]</scope>
    <source>
        <strain evidence="3 4">MAH-24</strain>
    </source>
</reference>
<feature type="domain" description="Thioredoxin" evidence="2">
    <location>
        <begin position="19"/>
        <end position="140"/>
    </location>
</feature>
<dbReference type="Proteomes" id="UP001226434">
    <property type="component" value="Unassembled WGS sequence"/>
</dbReference>
<sequence>MSNRNKIIMLILMLGTIGTPRIMKAQGIEFMHDLDSALAKAKIENKPVFVDFYTSWCAPCKEMAKDVFPLENVARFYNKQFINCKVQCDDKGVGVEKGKQYQIYAYPTLMYLDKNGNMIHSAAGSTTPEGFIELGKIALDPDQNMFSLIREWNAHNREYAFVTKYFKALQDAYRGEKLNSDFNTYFNELTPADKLTKNSFEIVKLVKPSPFTPSFEYIEANAKKYDKTVGSAVVDKYISDSYLWYLKNMINPETRKQYEIAKAKFKAKNYPYFDEFAMFLYAFEVQDSTGDINVNEYMKRGDAFLQKYGKNNDSYTLALTSLLGNCTGKPDQTVIGIKWMEDLLRRNPDPKYLSTYFYILVRNYHCDKAQEVANEMRANAIKNNESTKSVDAQIASIDAYRARLAKLAEKNKSK</sequence>
<evidence type="ECO:0000256" key="1">
    <source>
        <dbReference type="ARBA" id="ARBA00023284"/>
    </source>
</evidence>
<proteinExistence type="predicted"/>
<gene>
    <name evidence="3" type="ORF">QJ048_08660</name>
</gene>
<dbReference type="PANTHER" id="PTHR32234">
    <property type="entry name" value="THIOL:DISULFIDE INTERCHANGE PROTEIN DSBD"/>
    <property type="match status" value="1"/>
</dbReference>
<name>A0ABT6RB99_9BACT</name>
<dbReference type="EMBL" id="JASBRG010000005">
    <property type="protein sequence ID" value="MDI3319841.1"/>
    <property type="molecule type" value="Genomic_DNA"/>
</dbReference>
<evidence type="ECO:0000313" key="4">
    <source>
        <dbReference type="Proteomes" id="UP001226434"/>
    </source>
</evidence>
<dbReference type="PANTHER" id="PTHR32234:SF0">
    <property type="entry name" value="THIOL:DISULFIDE INTERCHANGE PROTEIN DSBD"/>
    <property type="match status" value="1"/>
</dbReference>
<dbReference type="InterPro" id="IPR017937">
    <property type="entry name" value="Thioredoxin_CS"/>
</dbReference>
<keyword evidence="4" id="KW-1185">Reference proteome</keyword>
<dbReference type="PROSITE" id="PS00194">
    <property type="entry name" value="THIOREDOXIN_1"/>
    <property type="match status" value="1"/>
</dbReference>